<name>A0A8J7PQI9_9PROT</name>
<evidence type="ECO:0000256" key="3">
    <source>
        <dbReference type="ARBA" id="ARBA00022840"/>
    </source>
</evidence>
<comment type="catalytic activity">
    <reaction evidence="5">
        <text>(6S)-5-formyl-5,6,7,8-tetrahydrofolate + ATP = (6R)-5,10-methenyltetrahydrofolate + ADP + phosphate</text>
        <dbReference type="Rhea" id="RHEA:10488"/>
        <dbReference type="ChEBI" id="CHEBI:30616"/>
        <dbReference type="ChEBI" id="CHEBI:43474"/>
        <dbReference type="ChEBI" id="CHEBI:57455"/>
        <dbReference type="ChEBI" id="CHEBI:57457"/>
        <dbReference type="ChEBI" id="CHEBI:456216"/>
        <dbReference type="EC" id="6.3.3.2"/>
    </reaction>
</comment>
<protein>
    <recommendedName>
        <fullName evidence="5">5-formyltetrahydrofolate cyclo-ligase</fullName>
        <ecNumber evidence="5">6.3.3.2</ecNumber>
    </recommendedName>
</protein>
<evidence type="ECO:0000256" key="5">
    <source>
        <dbReference type="RuleBase" id="RU361279"/>
    </source>
</evidence>
<dbReference type="NCBIfam" id="TIGR02727">
    <property type="entry name" value="MTHFS_bact"/>
    <property type="match status" value="1"/>
</dbReference>
<organism evidence="6 7">
    <name type="scientific">Candidatus Paracaedimonas acanthamoebae</name>
    <dbReference type="NCBI Taxonomy" id="244581"/>
    <lineage>
        <taxon>Bacteria</taxon>
        <taxon>Pseudomonadati</taxon>
        <taxon>Pseudomonadota</taxon>
        <taxon>Alphaproteobacteria</taxon>
        <taxon>Holosporales</taxon>
        <taxon>Caedimonadaceae</taxon>
        <taxon>Candidatus Paracaedimonas</taxon>
    </lineage>
</organism>
<feature type="binding site" evidence="4">
    <location>
        <begin position="5"/>
        <end position="9"/>
    </location>
    <ligand>
        <name>ATP</name>
        <dbReference type="ChEBI" id="CHEBI:30616"/>
    </ligand>
</feature>
<evidence type="ECO:0000256" key="1">
    <source>
        <dbReference type="ARBA" id="ARBA00010638"/>
    </source>
</evidence>
<comment type="cofactor">
    <cofactor evidence="5">
        <name>Mg(2+)</name>
        <dbReference type="ChEBI" id="CHEBI:18420"/>
    </cofactor>
</comment>
<dbReference type="AlphaFoldDB" id="A0A8J7PQI9"/>
<dbReference type="PANTHER" id="PTHR23407">
    <property type="entry name" value="ATPASE INHIBITOR/5-FORMYLTETRAHYDROFOLATE CYCLO-LIGASE"/>
    <property type="match status" value="1"/>
</dbReference>
<dbReference type="InterPro" id="IPR002698">
    <property type="entry name" value="FTHF_cligase"/>
</dbReference>
<evidence type="ECO:0000313" key="7">
    <source>
        <dbReference type="Proteomes" id="UP000664414"/>
    </source>
</evidence>
<dbReference type="Proteomes" id="UP000664414">
    <property type="component" value="Unassembled WGS sequence"/>
</dbReference>
<feature type="binding site" evidence="4">
    <location>
        <position position="60"/>
    </location>
    <ligand>
        <name>substrate</name>
    </ligand>
</feature>
<keyword evidence="6" id="KW-0436">Ligase</keyword>
<sequence length="196" mass="22985">MHSEKLLLRSRAKEQRKKFYNSFSETELLKLQQCISWRVLDFFKFKPSDIIAGYWPKSDEVDPRPLLENLSQQKHEIVLPIVNKGNNVLLFRRWTPHSPLKIGLYKNLEPFENQPTFVPDVLFIPLLNFNKQGHRLGYGGGYYDQTLAALKKIKTITTIGLAYDIQHVNQFPIEPHDEALQWVVTEKKIYNFSEVI</sequence>
<dbReference type="EC" id="6.3.3.2" evidence="5"/>
<keyword evidence="2 4" id="KW-0547">Nucleotide-binding</keyword>
<accession>A0A8J7PQI9</accession>
<dbReference type="Gene3D" id="3.40.50.10420">
    <property type="entry name" value="NagB/RpiA/CoA transferase-like"/>
    <property type="match status" value="1"/>
</dbReference>
<reference evidence="6" key="1">
    <citation type="submission" date="2021-02" db="EMBL/GenBank/DDBJ databases">
        <title>Thiocyanate and organic carbon inputs drive convergent selection for specific autotrophic Afipia and Thiobacillus strains within complex microbiomes.</title>
        <authorList>
            <person name="Huddy R.J."/>
            <person name="Sachdeva R."/>
            <person name="Kadzinga F."/>
            <person name="Kantor R.S."/>
            <person name="Harrison S.T.L."/>
            <person name="Banfield J.F."/>
        </authorList>
    </citation>
    <scope>NUCLEOTIDE SEQUENCE</scope>
    <source>
        <strain evidence="6">SCN18_10_11_15_R4_P_38_20</strain>
    </source>
</reference>
<dbReference type="Pfam" id="PF01812">
    <property type="entry name" value="5-FTHF_cyc-lig"/>
    <property type="match status" value="1"/>
</dbReference>
<dbReference type="PANTHER" id="PTHR23407:SF1">
    <property type="entry name" value="5-FORMYLTETRAHYDROFOLATE CYCLO-LIGASE"/>
    <property type="match status" value="1"/>
</dbReference>
<evidence type="ECO:0000313" key="6">
    <source>
        <dbReference type="EMBL" id="MBN9412692.1"/>
    </source>
</evidence>
<dbReference type="GO" id="GO:0046872">
    <property type="term" value="F:metal ion binding"/>
    <property type="evidence" value="ECO:0007669"/>
    <property type="project" value="UniProtKB-KW"/>
</dbReference>
<dbReference type="InterPro" id="IPR037171">
    <property type="entry name" value="NagB/RpiA_transferase-like"/>
</dbReference>
<gene>
    <name evidence="6" type="ORF">J0H12_02035</name>
</gene>
<dbReference type="SUPFAM" id="SSF100950">
    <property type="entry name" value="NagB/RpiA/CoA transferase-like"/>
    <property type="match status" value="1"/>
</dbReference>
<comment type="similarity">
    <text evidence="1 5">Belongs to the 5-formyltetrahydrofolate cyclo-ligase family.</text>
</comment>
<dbReference type="PIRSF" id="PIRSF006806">
    <property type="entry name" value="FTHF_cligase"/>
    <property type="match status" value="1"/>
</dbReference>
<feature type="binding site" evidence="4">
    <location>
        <begin position="135"/>
        <end position="143"/>
    </location>
    <ligand>
        <name>ATP</name>
        <dbReference type="ChEBI" id="CHEBI:30616"/>
    </ligand>
</feature>
<keyword evidence="5" id="KW-0479">Metal-binding</keyword>
<comment type="caution">
    <text evidence="6">The sequence shown here is derived from an EMBL/GenBank/DDBJ whole genome shotgun (WGS) entry which is preliminary data.</text>
</comment>
<proteinExistence type="inferred from homology"/>
<dbReference type="InterPro" id="IPR024185">
    <property type="entry name" value="FTHF_cligase-like_sf"/>
</dbReference>
<evidence type="ECO:0000256" key="4">
    <source>
        <dbReference type="PIRSR" id="PIRSR006806-1"/>
    </source>
</evidence>
<dbReference type="EMBL" id="JAFKGL010000012">
    <property type="protein sequence ID" value="MBN9412692.1"/>
    <property type="molecule type" value="Genomic_DNA"/>
</dbReference>
<keyword evidence="5" id="KW-0460">Magnesium</keyword>
<dbReference type="GO" id="GO:0035999">
    <property type="term" value="P:tetrahydrofolate interconversion"/>
    <property type="evidence" value="ECO:0007669"/>
    <property type="project" value="TreeGrafter"/>
</dbReference>
<evidence type="ECO:0000256" key="2">
    <source>
        <dbReference type="ARBA" id="ARBA00022741"/>
    </source>
</evidence>
<keyword evidence="3 4" id="KW-0067">ATP-binding</keyword>
<dbReference type="GO" id="GO:0030272">
    <property type="term" value="F:5-formyltetrahydrofolate cyclo-ligase activity"/>
    <property type="evidence" value="ECO:0007669"/>
    <property type="project" value="UniProtKB-EC"/>
</dbReference>
<dbReference type="GO" id="GO:0009396">
    <property type="term" value="P:folic acid-containing compound biosynthetic process"/>
    <property type="evidence" value="ECO:0007669"/>
    <property type="project" value="TreeGrafter"/>
</dbReference>
<dbReference type="GO" id="GO:0005524">
    <property type="term" value="F:ATP binding"/>
    <property type="evidence" value="ECO:0007669"/>
    <property type="project" value="UniProtKB-KW"/>
</dbReference>